<evidence type="ECO:0000313" key="2">
    <source>
        <dbReference type="Proteomes" id="UP000185491"/>
    </source>
</evidence>
<dbReference type="Proteomes" id="UP000185491">
    <property type="component" value="Chromosome"/>
</dbReference>
<evidence type="ECO:0008006" key="3">
    <source>
        <dbReference type="Google" id="ProtNLM"/>
    </source>
</evidence>
<dbReference type="KEGG" id="cpho:CPHO_09855"/>
<organism evidence="1 2">
    <name type="scientific">Corynebacterium phocae</name>
    <dbReference type="NCBI Taxonomy" id="161895"/>
    <lineage>
        <taxon>Bacteria</taxon>
        <taxon>Bacillati</taxon>
        <taxon>Actinomycetota</taxon>
        <taxon>Actinomycetes</taxon>
        <taxon>Mycobacteriales</taxon>
        <taxon>Corynebacteriaceae</taxon>
        <taxon>Corynebacterium</taxon>
    </lineage>
</organism>
<protein>
    <recommendedName>
        <fullName evidence="3">Primosomal protein</fullName>
    </recommendedName>
</protein>
<dbReference type="AlphaFoldDB" id="A0A1L7D572"/>
<evidence type="ECO:0000313" key="1">
    <source>
        <dbReference type="EMBL" id="APT93143.1"/>
    </source>
</evidence>
<keyword evidence="2" id="KW-1185">Reference proteome</keyword>
<sequence>MSTRAIVPIKLSLTEGDFYTLWAPKWRQNGAEWQAFLGNEETVLLFNSPEELLCFIESDIKHDLQTHPEWPEFNAKDATRVVPVDRDIYDLIGLPAKLAERPGHEAVSTVARNFELAESLAHVSGAEQAVIFFATHSILRNTTRGADHYSGPEGLKEWSGVGQVVLHNWEAVVTNLDANTRVAEPVADSAQQEDASRRIADATAAAELRRKEEEERRKAAKEAADPYDLSPWAAAGIDPVKITINSQSTYTLRTYVNRKPVFLGKWGEIFTFPTSKQLVRWIMENDDHDLARVSTWPDLVTAANAGELEVEVHPDNLYSFNGVATAIEKGPEAVDTDQLGRCYELCADAADWAGDDSINSFMLANERFQDYLSYMLGSTDHAGYVPSKPYSDHVAAWKSLEDMLVKRFSKF</sequence>
<name>A0A1L7D572_9CORY</name>
<proteinExistence type="predicted"/>
<dbReference type="EMBL" id="CP009249">
    <property type="protein sequence ID" value="APT93143.1"/>
    <property type="molecule type" value="Genomic_DNA"/>
</dbReference>
<reference evidence="1 2" key="1">
    <citation type="submission" date="2014-08" db="EMBL/GenBank/DDBJ databases">
        <title>Complete genome sequence of Corynebacterium phocae M408/89/1(T)(=DSM 44612(T)), isolated from the common seal (Phoca vitulina).</title>
        <authorList>
            <person name="Ruckert C."/>
            <person name="Albersmeier A."/>
            <person name="Winkler A."/>
            <person name="Kalinowski J."/>
        </authorList>
    </citation>
    <scope>NUCLEOTIDE SEQUENCE [LARGE SCALE GENOMIC DNA]</scope>
    <source>
        <strain evidence="1 2">M408/89/1</strain>
    </source>
</reference>
<dbReference type="STRING" id="161895.CPHO_09855"/>
<accession>A0A1L7D572</accession>
<dbReference type="RefSeq" id="WP_075735383.1">
    <property type="nucleotide sequence ID" value="NZ_CP009249.1"/>
</dbReference>
<dbReference type="OrthoDB" id="3350465at2"/>
<gene>
    <name evidence="1" type="ORF">CPHO_09855</name>
</gene>